<evidence type="ECO:0000313" key="2">
    <source>
        <dbReference type="Proteomes" id="UP001243375"/>
    </source>
</evidence>
<sequence length="269" mass="28819">MTDPSHPSIATRGARITSSFEHGNSFDSGFSLKPDVSAAMSLELDQVRDFLKRNGAVAMEGYADVDSIETKPGQTDKFCNTAGSSKHASVLPRRVEWVPPADVAIGDNPFCLATLEPVCHHLSSGGVLTMVSAGPPVRPFNWELLATQEVEVCQIPEGYAAPSDLLTCQVLSKCIEEALTSCYLGSRDKLDGPPRGYDDTLKNVLAKLRDRGYLDPSISETAGTNNASHTACVPAPSQSVQSSGSQIKSWQWGLLVTVGGFTLQFLKAF</sequence>
<dbReference type="Proteomes" id="UP001243375">
    <property type="component" value="Unassembled WGS sequence"/>
</dbReference>
<organism evidence="1 2">
    <name type="scientific">Naganishia vaughanmartiniae</name>
    <dbReference type="NCBI Taxonomy" id="1424756"/>
    <lineage>
        <taxon>Eukaryota</taxon>
        <taxon>Fungi</taxon>
        <taxon>Dikarya</taxon>
        <taxon>Basidiomycota</taxon>
        <taxon>Agaricomycotina</taxon>
        <taxon>Tremellomycetes</taxon>
        <taxon>Filobasidiales</taxon>
        <taxon>Filobasidiaceae</taxon>
        <taxon>Naganishia</taxon>
    </lineage>
</organism>
<reference evidence="1" key="1">
    <citation type="submission" date="2023-04" db="EMBL/GenBank/DDBJ databases">
        <title>Draft Genome sequencing of Naganishia species isolated from polar environments using Oxford Nanopore Technology.</title>
        <authorList>
            <person name="Leo P."/>
            <person name="Venkateswaran K."/>
        </authorList>
    </citation>
    <scope>NUCLEOTIDE SEQUENCE</scope>
    <source>
        <strain evidence="1">MNA-CCFEE 5425</strain>
    </source>
</reference>
<name>A0ACC2XDN3_9TREE</name>
<keyword evidence="2" id="KW-1185">Reference proteome</keyword>
<accession>A0ACC2XDN3</accession>
<dbReference type="EMBL" id="JASBWU010000005">
    <property type="protein sequence ID" value="KAJ9121470.1"/>
    <property type="molecule type" value="Genomic_DNA"/>
</dbReference>
<protein>
    <submittedName>
        <fullName evidence="1">Uncharacterized protein</fullName>
    </submittedName>
</protein>
<gene>
    <name evidence="1" type="ORF">QFC22_002086</name>
</gene>
<comment type="caution">
    <text evidence="1">The sequence shown here is derived from an EMBL/GenBank/DDBJ whole genome shotgun (WGS) entry which is preliminary data.</text>
</comment>
<proteinExistence type="predicted"/>
<evidence type="ECO:0000313" key="1">
    <source>
        <dbReference type="EMBL" id="KAJ9121470.1"/>
    </source>
</evidence>